<proteinExistence type="predicted"/>
<dbReference type="Proteomes" id="UP000735302">
    <property type="component" value="Unassembled WGS sequence"/>
</dbReference>
<name>A0AAV4A1B2_9GAST</name>
<gene>
    <name evidence="2" type="ORF">PoB_002716200</name>
</gene>
<comment type="caution">
    <text evidence="2">The sequence shown here is derived from an EMBL/GenBank/DDBJ whole genome shotgun (WGS) entry which is preliminary data.</text>
</comment>
<evidence type="ECO:0000256" key="1">
    <source>
        <dbReference type="SAM" id="MobiDB-lite"/>
    </source>
</evidence>
<feature type="compositionally biased region" description="Low complexity" evidence="1">
    <location>
        <begin position="11"/>
        <end position="47"/>
    </location>
</feature>
<evidence type="ECO:0000313" key="2">
    <source>
        <dbReference type="EMBL" id="GFO00657.1"/>
    </source>
</evidence>
<feature type="region of interest" description="Disordered" evidence="1">
    <location>
        <begin position="1"/>
        <end position="47"/>
    </location>
</feature>
<keyword evidence="3" id="KW-1185">Reference proteome</keyword>
<reference evidence="2 3" key="1">
    <citation type="journal article" date="2021" name="Elife">
        <title>Chloroplast acquisition without the gene transfer in kleptoplastic sea slugs, Plakobranchus ocellatus.</title>
        <authorList>
            <person name="Maeda T."/>
            <person name="Takahashi S."/>
            <person name="Yoshida T."/>
            <person name="Shimamura S."/>
            <person name="Takaki Y."/>
            <person name="Nagai Y."/>
            <person name="Toyoda A."/>
            <person name="Suzuki Y."/>
            <person name="Arimoto A."/>
            <person name="Ishii H."/>
            <person name="Satoh N."/>
            <person name="Nishiyama T."/>
            <person name="Hasebe M."/>
            <person name="Maruyama T."/>
            <person name="Minagawa J."/>
            <person name="Obokata J."/>
            <person name="Shigenobu S."/>
        </authorList>
    </citation>
    <scope>NUCLEOTIDE SEQUENCE [LARGE SCALE GENOMIC DNA]</scope>
</reference>
<protein>
    <submittedName>
        <fullName evidence="2">Uncharacterized protein</fullName>
    </submittedName>
</protein>
<dbReference type="AlphaFoldDB" id="A0AAV4A1B2"/>
<evidence type="ECO:0000313" key="3">
    <source>
        <dbReference type="Proteomes" id="UP000735302"/>
    </source>
</evidence>
<sequence>MLLEAAGLCTGGSNTANGSHSNSSGSSSSNSISGSSNSKSSSNTASSCYGIDSHCLPPSADEEGLSPVKYLSLRSRSLVTCRLSDNNHNHYLGNSQ</sequence>
<organism evidence="2 3">
    <name type="scientific">Plakobranchus ocellatus</name>
    <dbReference type="NCBI Taxonomy" id="259542"/>
    <lineage>
        <taxon>Eukaryota</taxon>
        <taxon>Metazoa</taxon>
        <taxon>Spiralia</taxon>
        <taxon>Lophotrochozoa</taxon>
        <taxon>Mollusca</taxon>
        <taxon>Gastropoda</taxon>
        <taxon>Heterobranchia</taxon>
        <taxon>Euthyneura</taxon>
        <taxon>Panpulmonata</taxon>
        <taxon>Sacoglossa</taxon>
        <taxon>Placobranchoidea</taxon>
        <taxon>Plakobranchidae</taxon>
        <taxon>Plakobranchus</taxon>
    </lineage>
</organism>
<accession>A0AAV4A1B2</accession>
<dbReference type="EMBL" id="BLXT01003136">
    <property type="protein sequence ID" value="GFO00657.1"/>
    <property type="molecule type" value="Genomic_DNA"/>
</dbReference>